<name>V7CZT6_PHAVU</name>
<feature type="region of interest" description="Disordered" evidence="7">
    <location>
        <begin position="222"/>
        <end position="256"/>
    </location>
</feature>
<dbReference type="GO" id="GO:0008270">
    <property type="term" value="F:zinc ion binding"/>
    <property type="evidence" value="ECO:0007669"/>
    <property type="project" value="UniProtKB-KW"/>
</dbReference>
<proteinExistence type="inferred from homology"/>
<feature type="region of interest" description="Disordered" evidence="7">
    <location>
        <begin position="56"/>
        <end position="88"/>
    </location>
</feature>
<keyword evidence="5" id="KW-0863">Zinc-finger</keyword>
<evidence type="ECO:0000256" key="2">
    <source>
        <dbReference type="ARBA" id="ARBA00009374"/>
    </source>
</evidence>
<feature type="domain" description="FLZ-type" evidence="8">
    <location>
        <begin position="182"/>
        <end position="227"/>
    </location>
</feature>
<feature type="compositionally biased region" description="Polar residues" evidence="7">
    <location>
        <begin position="246"/>
        <end position="256"/>
    </location>
</feature>
<evidence type="ECO:0000256" key="5">
    <source>
        <dbReference type="ARBA" id="ARBA00022771"/>
    </source>
</evidence>
<keyword evidence="5" id="KW-0862">Zinc</keyword>
<comment type="subcellular location">
    <subcellularLocation>
        <location evidence="1">Cytoplasm</location>
    </subcellularLocation>
</comment>
<dbReference type="GO" id="GO:0005737">
    <property type="term" value="C:cytoplasm"/>
    <property type="evidence" value="ECO:0007669"/>
    <property type="project" value="UniProtKB-SubCell"/>
</dbReference>
<dbReference type="OMA" id="DRRDIYM"/>
<reference evidence="10" key="1">
    <citation type="journal article" date="2014" name="Nat. Genet.">
        <title>A reference genome for common bean and genome-wide analysis of dual domestications.</title>
        <authorList>
            <person name="Schmutz J."/>
            <person name="McClean P.E."/>
            <person name="Mamidi S."/>
            <person name="Wu G.A."/>
            <person name="Cannon S.B."/>
            <person name="Grimwood J."/>
            <person name="Jenkins J."/>
            <person name="Shu S."/>
            <person name="Song Q."/>
            <person name="Chavarro C."/>
            <person name="Torres-Torres M."/>
            <person name="Geffroy V."/>
            <person name="Moghaddam S.M."/>
            <person name="Gao D."/>
            <person name="Abernathy B."/>
            <person name="Barry K."/>
            <person name="Blair M."/>
            <person name="Brick M.A."/>
            <person name="Chovatia M."/>
            <person name="Gepts P."/>
            <person name="Goodstein D.M."/>
            <person name="Gonzales M."/>
            <person name="Hellsten U."/>
            <person name="Hyten D.L."/>
            <person name="Jia G."/>
            <person name="Kelly J.D."/>
            <person name="Kudrna D."/>
            <person name="Lee R."/>
            <person name="Richard M.M."/>
            <person name="Miklas P.N."/>
            <person name="Osorno J.M."/>
            <person name="Rodrigues J."/>
            <person name="Thareau V."/>
            <person name="Urrea C.A."/>
            <person name="Wang M."/>
            <person name="Yu Y."/>
            <person name="Zhang M."/>
            <person name="Wing R.A."/>
            <person name="Cregan P.B."/>
            <person name="Rokhsar D.S."/>
            <person name="Jackson S.A."/>
        </authorList>
    </citation>
    <scope>NUCLEOTIDE SEQUENCE [LARGE SCALE GENOMIC DNA]</scope>
    <source>
        <strain evidence="10">cv. G19833</strain>
    </source>
</reference>
<dbReference type="InterPro" id="IPR007650">
    <property type="entry name" value="Zf-FLZ_dom"/>
</dbReference>
<dbReference type="AlphaFoldDB" id="V7CZT6"/>
<evidence type="ECO:0000259" key="8">
    <source>
        <dbReference type="PROSITE" id="PS51795"/>
    </source>
</evidence>
<evidence type="ECO:0000256" key="4">
    <source>
        <dbReference type="ARBA" id="ARBA00022723"/>
    </source>
</evidence>
<feature type="compositionally biased region" description="Basic and acidic residues" evidence="7">
    <location>
        <begin position="222"/>
        <end position="235"/>
    </location>
</feature>
<protein>
    <recommendedName>
        <fullName evidence="8">FLZ-type domain-containing protein</fullName>
    </recommendedName>
</protein>
<evidence type="ECO:0000313" key="10">
    <source>
        <dbReference type="Proteomes" id="UP000000226"/>
    </source>
</evidence>
<dbReference type="Gramene" id="ESW35629">
    <property type="protein sequence ID" value="ESW35629"/>
    <property type="gene ID" value="PHAVU_001G250900g"/>
</dbReference>
<keyword evidence="4" id="KW-0479">Metal-binding</keyword>
<gene>
    <name evidence="9" type="ORF">PHAVU_001G250900g</name>
</gene>
<keyword evidence="3" id="KW-0963">Cytoplasm</keyword>
<dbReference type="PANTHER" id="PTHR33059:SF76">
    <property type="entry name" value="FCS-LIKE ZINC FINGER 7"/>
    <property type="match status" value="1"/>
</dbReference>
<dbReference type="PANTHER" id="PTHR33059">
    <property type="entry name" value="FCS-LIKE ZINC FINGER 5"/>
    <property type="match status" value="1"/>
</dbReference>
<dbReference type="OrthoDB" id="1925036at2759"/>
<dbReference type="Proteomes" id="UP000000226">
    <property type="component" value="Chromosome 1"/>
</dbReference>
<dbReference type="Pfam" id="PF04570">
    <property type="entry name" value="zf-FLZ"/>
    <property type="match status" value="1"/>
</dbReference>
<sequence>MYIMITTFHLNSSSVFASHSLTRAFCVKSELNSILSLSLFLRSSGVRISPWQTFSNTKTTREEEEEEEDMLLGKRPRPPTMKRTTSMSGGLAVELPTTDEELVSDPLLPHHDHHPNIKLDPLLDLVAMGRHNELLENVSEAKAPSYEKYEQLLKGMATVIPLSRTTSNNPRHSHNLTSNTSHFLRTCGLCKCLLAPDRRDIYMYRGDTAFCSLECREKQMKQDQRKEKWKAGSNKEHHRASPPRKASNNSETAACN</sequence>
<evidence type="ECO:0000313" key="9">
    <source>
        <dbReference type="EMBL" id="ESW35629.1"/>
    </source>
</evidence>
<accession>V7CZT6</accession>
<dbReference type="EMBL" id="CM002288">
    <property type="protein sequence ID" value="ESW35629.1"/>
    <property type="molecule type" value="Genomic_DNA"/>
</dbReference>
<keyword evidence="10" id="KW-1185">Reference proteome</keyword>
<dbReference type="STRING" id="3885.V7CZT6"/>
<dbReference type="PROSITE" id="PS51795">
    <property type="entry name" value="ZF_FLZ"/>
    <property type="match status" value="1"/>
</dbReference>
<evidence type="ECO:0000256" key="7">
    <source>
        <dbReference type="SAM" id="MobiDB-lite"/>
    </source>
</evidence>
<evidence type="ECO:0000256" key="3">
    <source>
        <dbReference type="ARBA" id="ARBA00022490"/>
    </source>
</evidence>
<evidence type="ECO:0000256" key="1">
    <source>
        <dbReference type="ARBA" id="ARBA00004496"/>
    </source>
</evidence>
<feature type="zinc finger region" description="FLZ-type" evidence="6">
    <location>
        <begin position="182"/>
        <end position="227"/>
    </location>
</feature>
<evidence type="ECO:0000256" key="6">
    <source>
        <dbReference type="PROSITE-ProRule" id="PRU01131"/>
    </source>
</evidence>
<dbReference type="eggNOG" id="ENOG502RZVC">
    <property type="taxonomic scope" value="Eukaryota"/>
</dbReference>
<comment type="similarity">
    <text evidence="2">Belongs to the FLZ family.</text>
</comment>
<organism evidence="9 10">
    <name type="scientific">Phaseolus vulgaris</name>
    <name type="common">Kidney bean</name>
    <name type="synonym">French bean</name>
    <dbReference type="NCBI Taxonomy" id="3885"/>
    <lineage>
        <taxon>Eukaryota</taxon>
        <taxon>Viridiplantae</taxon>
        <taxon>Streptophyta</taxon>
        <taxon>Embryophyta</taxon>
        <taxon>Tracheophyta</taxon>
        <taxon>Spermatophyta</taxon>
        <taxon>Magnoliopsida</taxon>
        <taxon>eudicotyledons</taxon>
        <taxon>Gunneridae</taxon>
        <taxon>Pentapetalae</taxon>
        <taxon>rosids</taxon>
        <taxon>fabids</taxon>
        <taxon>Fabales</taxon>
        <taxon>Fabaceae</taxon>
        <taxon>Papilionoideae</taxon>
        <taxon>50 kb inversion clade</taxon>
        <taxon>NPAAA clade</taxon>
        <taxon>indigoferoid/millettioid clade</taxon>
        <taxon>Phaseoleae</taxon>
        <taxon>Phaseolus</taxon>
    </lineage>
</organism>